<dbReference type="AlphaFoldDB" id="A0A8T9C9Z2"/>
<dbReference type="FunFam" id="1.10.150.110:FF:000005">
    <property type="entry name" value="DNA polymerase POL4"/>
    <property type="match status" value="1"/>
</dbReference>
<evidence type="ECO:0000256" key="8">
    <source>
        <dbReference type="ARBA" id="ARBA00023204"/>
    </source>
</evidence>
<comment type="similarity">
    <text evidence="2 11">Belongs to the DNA polymerase type-X family.</text>
</comment>
<dbReference type="SMART" id="SM00483">
    <property type="entry name" value="POLXc"/>
    <property type="match status" value="1"/>
</dbReference>
<dbReference type="GO" id="GO:0046872">
    <property type="term" value="F:metal ion binding"/>
    <property type="evidence" value="ECO:0007669"/>
    <property type="project" value="UniProtKB-UniRule"/>
</dbReference>
<evidence type="ECO:0000256" key="12">
    <source>
        <dbReference type="SAM" id="MobiDB-lite"/>
    </source>
</evidence>
<dbReference type="InterPro" id="IPR027421">
    <property type="entry name" value="DNA_pol_lamdba_lyase_dom_sf"/>
</dbReference>
<dbReference type="Pfam" id="PF10391">
    <property type="entry name" value="DNA_pol_lambd_f"/>
    <property type="match status" value="1"/>
</dbReference>
<dbReference type="InterPro" id="IPR010996">
    <property type="entry name" value="HHH_MUS81"/>
</dbReference>
<dbReference type="PRINTS" id="PR00869">
    <property type="entry name" value="DNAPOLX"/>
</dbReference>
<organism evidence="14 15">
    <name type="scientific">Lachnellula suecica</name>
    <dbReference type="NCBI Taxonomy" id="602035"/>
    <lineage>
        <taxon>Eukaryota</taxon>
        <taxon>Fungi</taxon>
        <taxon>Dikarya</taxon>
        <taxon>Ascomycota</taxon>
        <taxon>Pezizomycotina</taxon>
        <taxon>Leotiomycetes</taxon>
        <taxon>Helotiales</taxon>
        <taxon>Lachnaceae</taxon>
        <taxon>Lachnellula</taxon>
    </lineage>
</organism>
<dbReference type="Proteomes" id="UP000469558">
    <property type="component" value="Unassembled WGS sequence"/>
</dbReference>
<evidence type="ECO:0000256" key="1">
    <source>
        <dbReference type="ARBA" id="ARBA00004123"/>
    </source>
</evidence>
<evidence type="ECO:0000256" key="9">
    <source>
        <dbReference type="ARBA" id="ARBA00023242"/>
    </source>
</evidence>
<keyword evidence="6 11" id="KW-0227">DNA damage</keyword>
<evidence type="ECO:0000259" key="13">
    <source>
        <dbReference type="PROSITE" id="PS50172"/>
    </source>
</evidence>
<dbReference type="PROSITE" id="PS00522">
    <property type="entry name" value="DNA_POLYMERASE_X"/>
    <property type="match status" value="1"/>
</dbReference>
<evidence type="ECO:0000256" key="2">
    <source>
        <dbReference type="ARBA" id="ARBA00008323"/>
    </source>
</evidence>
<dbReference type="InterPro" id="IPR037160">
    <property type="entry name" value="DNA_Pol_thumb_sf"/>
</dbReference>
<feature type="domain" description="BRCT" evidence="13">
    <location>
        <begin position="144"/>
        <end position="169"/>
    </location>
</feature>
<dbReference type="Pfam" id="PF14791">
    <property type="entry name" value="DNA_pol_B_thumb"/>
    <property type="match status" value="1"/>
</dbReference>
<feature type="region of interest" description="Disordered" evidence="12">
    <location>
        <begin position="193"/>
        <end position="260"/>
    </location>
</feature>
<evidence type="ECO:0000256" key="5">
    <source>
        <dbReference type="ARBA" id="ARBA00022723"/>
    </source>
</evidence>
<dbReference type="SUPFAM" id="SSF81301">
    <property type="entry name" value="Nucleotidyltransferase"/>
    <property type="match status" value="1"/>
</dbReference>
<feature type="compositionally biased region" description="Polar residues" evidence="12">
    <location>
        <begin position="199"/>
        <end position="227"/>
    </location>
</feature>
<proteinExistence type="inferred from homology"/>
<evidence type="ECO:0000256" key="4">
    <source>
        <dbReference type="ARBA" id="ARBA00022695"/>
    </source>
</evidence>
<gene>
    <name evidence="14" type="primary">pol4</name>
    <name evidence="14" type="ORF">LSUE1_G004805</name>
</gene>
<dbReference type="FunFam" id="1.10.150.20:FF:000010">
    <property type="entry name" value="DNA polymerase lambda"/>
    <property type="match status" value="1"/>
</dbReference>
<feature type="compositionally biased region" description="Basic and acidic residues" evidence="12">
    <location>
        <begin position="64"/>
        <end position="89"/>
    </location>
</feature>
<dbReference type="OrthoDB" id="205514at2759"/>
<dbReference type="PANTHER" id="PTHR11276">
    <property type="entry name" value="DNA POLYMERASE TYPE-X FAMILY MEMBER"/>
    <property type="match status" value="1"/>
</dbReference>
<dbReference type="InterPro" id="IPR029398">
    <property type="entry name" value="PolB_thumb"/>
</dbReference>
<dbReference type="Gene3D" id="1.10.150.110">
    <property type="entry name" value="DNA polymerase beta, N-terminal domain-like"/>
    <property type="match status" value="1"/>
</dbReference>
<dbReference type="EC" id="2.7.7.7" evidence="11"/>
<dbReference type="PANTHER" id="PTHR11276:SF29">
    <property type="entry name" value="DNA POLYMERASE TYPE-X FAMILY PROTEIN POL4"/>
    <property type="match status" value="1"/>
</dbReference>
<dbReference type="Gene3D" id="1.10.150.20">
    <property type="entry name" value="5' to 3' exonuclease, C-terminal subdomain"/>
    <property type="match status" value="1"/>
</dbReference>
<dbReference type="GO" id="GO:0003887">
    <property type="term" value="F:DNA-directed DNA polymerase activity"/>
    <property type="evidence" value="ECO:0007669"/>
    <property type="project" value="UniProtKB-UniRule"/>
</dbReference>
<dbReference type="EMBL" id="QGMK01000846">
    <property type="protein sequence ID" value="TVY78106.1"/>
    <property type="molecule type" value="Genomic_DNA"/>
</dbReference>
<keyword evidence="8 11" id="KW-0234">DNA repair</keyword>
<protein>
    <recommendedName>
        <fullName evidence="11">DNA polymerase</fullName>
        <ecNumber evidence="11">2.7.7.7</ecNumber>
    </recommendedName>
</protein>
<feature type="region of interest" description="Disordered" evidence="12">
    <location>
        <begin position="64"/>
        <end position="136"/>
    </location>
</feature>
<comment type="catalytic activity">
    <reaction evidence="10 11">
        <text>DNA(n) + a 2'-deoxyribonucleoside 5'-triphosphate = DNA(n+1) + diphosphate</text>
        <dbReference type="Rhea" id="RHEA:22508"/>
        <dbReference type="Rhea" id="RHEA-COMP:17339"/>
        <dbReference type="Rhea" id="RHEA-COMP:17340"/>
        <dbReference type="ChEBI" id="CHEBI:33019"/>
        <dbReference type="ChEBI" id="CHEBI:61560"/>
        <dbReference type="ChEBI" id="CHEBI:173112"/>
        <dbReference type="EC" id="2.7.7.7"/>
    </reaction>
</comment>
<dbReference type="Gene3D" id="3.30.210.10">
    <property type="entry name" value="DNA polymerase, thumb domain"/>
    <property type="match status" value="1"/>
</dbReference>
<evidence type="ECO:0000313" key="14">
    <source>
        <dbReference type="EMBL" id="TVY78106.1"/>
    </source>
</evidence>
<keyword evidence="3 11" id="KW-0808">Transferase</keyword>
<evidence type="ECO:0000256" key="7">
    <source>
        <dbReference type="ARBA" id="ARBA00022932"/>
    </source>
</evidence>
<evidence type="ECO:0000256" key="11">
    <source>
        <dbReference type="RuleBase" id="RU366014"/>
    </source>
</evidence>
<evidence type="ECO:0000313" key="15">
    <source>
        <dbReference type="Proteomes" id="UP000469558"/>
    </source>
</evidence>
<dbReference type="SUPFAM" id="SSF47802">
    <property type="entry name" value="DNA polymerase beta, N-terminal domain-like"/>
    <property type="match status" value="1"/>
</dbReference>
<dbReference type="CDD" id="cd00141">
    <property type="entry name" value="NT_POLXc"/>
    <property type="match status" value="1"/>
</dbReference>
<keyword evidence="5" id="KW-0479">Metal-binding</keyword>
<reference evidence="14 15" key="1">
    <citation type="submission" date="2018-05" db="EMBL/GenBank/DDBJ databases">
        <title>Genome sequencing and assembly of the regulated plant pathogen Lachnellula willkommii and related sister species for the development of diagnostic species identification markers.</title>
        <authorList>
            <person name="Giroux E."/>
            <person name="Bilodeau G."/>
        </authorList>
    </citation>
    <scope>NUCLEOTIDE SEQUENCE [LARGE SCALE GENOMIC DNA]</scope>
    <source>
        <strain evidence="14 15">CBS 268.59</strain>
    </source>
</reference>
<dbReference type="InterPro" id="IPR018944">
    <property type="entry name" value="DNA_pol_lambd_fingers_domain"/>
</dbReference>
<dbReference type="PRINTS" id="PR00870">
    <property type="entry name" value="DNAPOLXBETA"/>
</dbReference>
<dbReference type="InterPro" id="IPR019843">
    <property type="entry name" value="DNA_pol-X_BS"/>
</dbReference>
<dbReference type="InterPro" id="IPR002054">
    <property type="entry name" value="DNA-dir_DNA_pol_X"/>
</dbReference>
<feature type="compositionally biased region" description="Low complexity" evidence="12">
    <location>
        <begin position="108"/>
        <end position="126"/>
    </location>
</feature>
<comment type="function">
    <text evidence="11">DNA polymerase that functions in several pathways of DNA repair. Involved in base excision repair (BER) responsible for repair of lesions that give rise to abasic (AP) sites in DNA. Also contributes to DNA double-strand break repair by non-homologous end joining and homologous recombination. Has both template-dependent and template-independent (terminal transferase) DNA polymerase activities. Has also a 5'-deoxyribose-5-phosphate lyase (dRP lyase) activity.</text>
</comment>
<dbReference type="Pfam" id="PF14792">
    <property type="entry name" value="DNA_pol_B_palm"/>
    <property type="match status" value="1"/>
</dbReference>
<name>A0A8T9C9Z2_9HELO</name>
<keyword evidence="4 11" id="KW-0548">Nucleotidyltransferase</keyword>
<dbReference type="InterPro" id="IPR022312">
    <property type="entry name" value="DNA_pol_X"/>
</dbReference>
<dbReference type="InterPro" id="IPR028207">
    <property type="entry name" value="DNA_pol_B_palm_palm"/>
</dbReference>
<dbReference type="GO" id="GO:0006303">
    <property type="term" value="P:double-strand break repair via nonhomologous end joining"/>
    <property type="evidence" value="ECO:0007669"/>
    <property type="project" value="TreeGrafter"/>
</dbReference>
<dbReference type="GO" id="GO:0005634">
    <property type="term" value="C:nucleus"/>
    <property type="evidence" value="ECO:0007669"/>
    <property type="project" value="UniProtKB-SubCell"/>
</dbReference>
<keyword evidence="7 11" id="KW-0239">DNA-directed DNA polymerase</keyword>
<dbReference type="InterPro" id="IPR002008">
    <property type="entry name" value="DNA_pol_X_beta-like"/>
</dbReference>
<feature type="compositionally biased region" description="Acidic residues" evidence="12">
    <location>
        <begin position="90"/>
        <end position="104"/>
    </location>
</feature>
<sequence>MAPELPSIYLLKAHFSLLDLQELSKEIGVVFKTREADLFLAHEKLKNATRVQFELRAIGVRTEEVNKRKKDKQPSSEKWQKVEKNRNGDDVIDLDSSTESDSDSGTEAAGNSRSSSRNASRSSSPPSGTPVTAAGLRRSKEDTIKVLRLDWYYDSVRAGTVLPIDQYMIYEGRPVSPPQASLTDRNKGQEAFNVLPKSNAASGSSGNRYKSVHSRSQGNQSTRNQTPHLIHETTSDHEDNASLPPLPEFSKSSYSCQRPTPRLTKNDDFIAQLTIIEHARHLTEDDNKTSVYSARSYSTAIAAIAAYPYTLKTGQEIRRLKGIGEKTQHIFEEWKEYGYIQEVDRILKDERLNALHTFWNIYDVGPKTARDWYDKKGWRDLEDVKEAFSSLPRGQQLGTKYYEEFEERIPRSEAERIGAIVLEHANELRPGFQMVICGGYRRGKPNCGDVDVILTHPDEKATYYFVKTLLDSLEVWYDEEDVKHGYITQTLKFSTANSKRNQATLAYKKPIPDPSEPRSGFDTLDTMLVAWQDQEWPTKAEDLKADPNAINPNIHRRVDIIITPWKTAGCAIIGWSGGTMFERDLRRYCRKKLNYKFDSSGVRSTVDRTWIDLEAGADDLLSKEKKVFEGLRLTWREPTERCTG</sequence>
<keyword evidence="9 11" id="KW-0539">Nucleus</keyword>
<accession>A0A8T9C9Z2</accession>
<evidence type="ECO:0000256" key="3">
    <source>
        <dbReference type="ARBA" id="ARBA00022679"/>
    </source>
</evidence>
<evidence type="ECO:0000256" key="10">
    <source>
        <dbReference type="ARBA" id="ARBA00049244"/>
    </source>
</evidence>
<dbReference type="Gene3D" id="3.30.460.10">
    <property type="entry name" value="Beta Polymerase, domain 2"/>
    <property type="match status" value="1"/>
</dbReference>
<evidence type="ECO:0000256" key="6">
    <source>
        <dbReference type="ARBA" id="ARBA00022763"/>
    </source>
</evidence>
<dbReference type="PROSITE" id="PS50172">
    <property type="entry name" value="BRCT"/>
    <property type="match status" value="1"/>
</dbReference>
<comment type="subcellular location">
    <subcellularLocation>
        <location evidence="1 11">Nucleus</location>
    </subcellularLocation>
</comment>
<keyword evidence="15" id="KW-1185">Reference proteome</keyword>
<dbReference type="Pfam" id="PF14716">
    <property type="entry name" value="HHH_8"/>
    <property type="match status" value="1"/>
</dbReference>
<dbReference type="SUPFAM" id="SSF81585">
    <property type="entry name" value="PsbU/PolX domain-like"/>
    <property type="match status" value="1"/>
</dbReference>
<dbReference type="InterPro" id="IPR043519">
    <property type="entry name" value="NT_sf"/>
</dbReference>
<dbReference type="GO" id="GO:0003677">
    <property type="term" value="F:DNA binding"/>
    <property type="evidence" value="ECO:0007669"/>
    <property type="project" value="UniProtKB-UniRule"/>
</dbReference>
<dbReference type="InterPro" id="IPR001357">
    <property type="entry name" value="BRCT_dom"/>
</dbReference>
<comment type="caution">
    <text evidence="14">The sequence shown here is derived from an EMBL/GenBank/DDBJ whole genome shotgun (WGS) entry which is preliminary data.</text>
</comment>
<dbReference type="FunFam" id="3.30.210.10:FF:000005">
    <property type="entry name" value="DNA polymerase IV"/>
    <property type="match status" value="1"/>
</dbReference>
<feature type="compositionally biased region" description="Basic and acidic residues" evidence="12">
    <location>
        <begin position="229"/>
        <end position="240"/>
    </location>
</feature>